<reference evidence="1" key="1">
    <citation type="journal article" date="2018" name="Nat. Plants">
        <title>Whole-genome landscape of Medicago truncatula symbiotic genes.</title>
        <authorList>
            <person name="Pecrix Y."/>
            <person name="Gamas P."/>
            <person name="Carrere S."/>
        </authorList>
    </citation>
    <scope>NUCLEOTIDE SEQUENCE</scope>
    <source>
        <tissue evidence="1">Leaves</tissue>
    </source>
</reference>
<name>A0A396IQK6_MEDTR</name>
<organism evidence="1">
    <name type="scientific">Medicago truncatula</name>
    <name type="common">Barrel medic</name>
    <name type="synonym">Medicago tribuloides</name>
    <dbReference type="NCBI Taxonomy" id="3880"/>
    <lineage>
        <taxon>Eukaryota</taxon>
        <taxon>Viridiplantae</taxon>
        <taxon>Streptophyta</taxon>
        <taxon>Embryophyta</taxon>
        <taxon>Tracheophyta</taxon>
        <taxon>Spermatophyta</taxon>
        <taxon>Magnoliopsida</taxon>
        <taxon>eudicotyledons</taxon>
        <taxon>Gunneridae</taxon>
        <taxon>Pentapetalae</taxon>
        <taxon>rosids</taxon>
        <taxon>fabids</taxon>
        <taxon>Fabales</taxon>
        <taxon>Fabaceae</taxon>
        <taxon>Papilionoideae</taxon>
        <taxon>50 kb inversion clade</taxon>
        <taxon>NPAAA clade</taxon>
        <taxon>Hologalegina</taxon>
        <taxon>IRL clade</taxon>
        <taxon>Trifolieae</taxon>
        <taxon>Medicago</taxon>
    </lineage>
</organism>
<protein>
    <submittedName>
        <fullName evidence="1">Uncharacterized protein</fullName>
    </submittedName>
</protein>
<gene>
    <name evidence="1" type="ORF">MtrunA17_Chr3g0093551</name>
</gene>
<dbReference type="EMBL" id="PSQE01000003">
    <property type="protein sequence ID" value="RHN66644.1"/>
    <property type="molecule type" value="Genomic_DNA"/>
</dbReference>
<evidence type="ECO:0000313" key="1">
    <source>
        <dbReference type="EMBL" id="RHN66644.1"/>
    </source>
</evidence>
<proteinExistence type="predicted"/>
<comment type="caution">
    <text evidence="1">The sequence shown here is derived from an EMBL/GenBank/DDBJ whole genome shotgun (WGS) entry which is preliminary data.</text>
</comment>
<dbReference type="Gramene" id="rna14682">
    <property type="protein sequence ID" value="RHN66644.1"/>
    <property type="gene ID" value="gene14682"/>
</dbReference>
<accession>A0A396IQK6</accession>
<sequence>MLCHSTVEGSCPGMLIIQLLRAYALECLVIQIVEGSCPGMLIIQPLRAYALECLVIQIVGGLCHGMLSHSTRWNWCYLDVVVVVVVDGEFVVMELL</sequence>
<dbReference type="AlphaFoldDB" id="A0A396IQK6"/>
<dbReference type="Proteomes" id="UP000265566">
    <property type="component" value="Chromosome 3"/>
</dbReference>